<comment type="cofactor">
    <cofactor evidence="1">
        <name>Mn(2+)</name>
        <dbReference type="ChEBI" id="CHEBI:29035"/>
    </cofactor>
</comment>
<keyword evidence="15" id="KW-0539">Nucleus</keyword>
<comment type="caution">
    <text evidence="21">The sequence shown here is derived from an EMBL/GenBank/DDBJ whole genome shotgun (WGS) entry which is preliminary data.</text>
</comment>
<dbReference type="PROSITE" id="PS50173">
    <property type="entry name" value="UMUC"/>
    <property type="match status" value="1"/>
</dbReference>
<dbReference type="GO" id="GO:0008270">
    <property type="term" value="F:zinc ion binding"/>
    <property type="evidence" value="ECO:0007669"/>
    <property type="project" value="UniProtKB-KW"/>
</dbReference>
<dbReference type="GO" id="GO:0005657">
    <property type="term" value="C:replication fork"/>
    <property type="evidence" value="ECO:0007669"/>
    <property type="project" value="TreeGrafter"/>
</dbReference>
<evidence type="ECO:0000256" key="6">
    <source>
        <dbReference type="ARBA" id="ARBA00022679"/>
    </source>
</evidence>
<proteinExistence type="inferred from homology"/>
<dbReference type="OrthoDB" id="5723at2759"/>
<keyword evidence="22" id="KW-1185">Reference proteome</keyword>
<dbReference type="OMA" id="QVEQIRC"/>
<dbReference type="SUPFAM" id="SSF56672">
    <property type="entry name" value="DNA/RNA polymerases"/>
    <property type="match status" value="1"/>
</dbReference>
<dbReference type="SUPFAM" id="SSF100879">
    <property type="entry name" value="Lesion bypass DNA polymerase (Y-family), little finger domain"/>
    <property type="match status" value="1"/>
</dbReference>
<dbReference type="InterPro" id="IPR041298">
    <property type="entry name" value="UBZ3"/>
</dbReference>
<dbReference type="Gene3D" id="3.30.1490.100">
    <property type="entry name" value="DNA polymerase, Y-family, little finger domain"/>
    <property type="match status" value="1"/>
</dbReference>
<keyword evidence="14" id="KW-0234">DNA repair</keyword>
<evidence type="ECO:0000256" key="10">
    <source>
        <dbReference type="ARBA" id="ARBA00022771"/>
    </source>
</evidence>
<evidence type="ECO:0000256" key="8">
    <source>
        <dbReference type="ARBA" id="ARBA00022723"/>
    </source>
</evidence>
<dbReference type="FunFam" id="1.10.150.20:FF:000014">
    <property type="entry name" value="Polymerase (DNA directed), eta"/>
    <property type="match status" value="1"/>
</dbReference>
<dbReference type="InterPro" id="IPR043502">
    <property type="entry name" value="DNA/RNA_pol_sf"/>
</dbReference>
<comment type="catalytic activity">
    <reaction evidence="17">
        <text>DNA(n) + a 2'-deoxyribonucleoside 5'-triphosphate = DNA(n+1) + diphosphate</text>
        <dbReference type="Rhea" id="RHEA:22508"/>
        <dbReference type="Rhea" id="RHEA-COMP:17339"/>
        <dbReference type="Rhea" id="RHEA-COMP:17340"/>
        <dbReference type="ChEBI" id="CHEBI:33019"/>
        <dbReference type="ChEBI" id="CHEBI:61560"/>
        <dbReference type="ChEBI" id="CHEBI:173112"/>
        <dbReference type="EC" id="2.7.7.7"/>
    </reaction>
</comment>
<dbReference type="GO" id="GO:0003887">
    <property type="term" value="F:DNA-directed DNA polymerase activity"/>
    <property type="evidence" value="ECO:0007669"/>
    <property type="project" value="UniProtKB-EC"/>
</dbReference>
<feature type="compositionally biased region" description="Polar residues" evidence="18">
    <location>
        <begin position="563"/>
        <end position="574"/>
    </location>
</feature>
<feature type="region of interest" description="Disordered" evidence="18">
    <location>
        <begin position="530"/>
        <end position="574"/>
    </location>
</feature>
<evidence type="ECO:0000256" key="12">
    <source>
        <dbReference type="ARBA" id="ARBA00022842"/>
    </source>
</evidence>
<feature type="domain" description="UBZ3-type" evidence="20">
    <location>
        <begin position="490"/>
        <end position="524"/>
    </location>
</feature>
<evidence type="ECO:0000256" key="11">
    <source>
        <dbReference type="ARBA" id="ARBA00022833"/>
    </source>
</evidence>
<evidence type="ECO:0000256" key="9">
    <source>
        <dbReference type="ARBA" id="ARBA00022763"/>
    </source>
</evidence>
<dbReference type="FunFam" id="3.30.1490.100:FF:000007">
    <property type="entry name" value="DNA polymerase eta"/>
    <property type="match status" value="1"/>
</dbReference>
<feature type="domain" description="UmuC" evidence="19">
    <location>
        <begin position="6"/>
        <end position="241"/>
    </location>
</feature>
<evidence type="ECO:0000259" key="20">
    <source>
        <dbReference type="PROSITE" id="PS51907"/>
    </source>
</evidence>
<dbReference type="STRING" id="6832.A0A553NB38"/>
<evidence type="ECO:0000256" key="2">
    <source>
        <dbReference type="ARBA" id="ARBA00001946"/>
    </source>
</evidence>
<keyword evidence="11" id="KW-0862">Zinc</keyword>
<dbReference type="GO" id="GO:0006281">
    <property type="term" value="P:DNA repair"/>
    <property type="evidence" value="ECO:0007669"/>
    <property type="project" value="UniProtKB-KW"/>
</dbReference>
<feature type="compositionally biased region" description="Basic and acidic residues" evidence="18">
    <location>
        <begin position="549"/>
        <end position="560"/>
    </location>
</feature>
<evidence type="ECO:0000256" key="4">
    <source>
        <dbReference type="ARBA" id="ARBA00010945"/>
    </source>
</evidence>
<dbReference type="EMBL" id="VCGU01000458">
    <property type="protein sequence ID" value="TRY62599.1"/>
    <property type="molecule type" value="Genomic_DNA"/>
</dbReference>
<gene>
    <name evidence="21" type="ORF">TCAL_10989</name>
</gene>
<evidence type="ECO:0000313" key="22">
    <source>
        <dbReference type="Proteomes" id="UP000318571"/>
    </source>
</evidence>
<accession>A0A553NB38</accession>
<dbReference type="PIRSF" id="PIRSF036603">
    <property type="entry name" value="DPol_eta"/>
    <property type="match status" value="1"/>
</dbReference>
<dbReference type="PANTHER" id="PTHR45873:SF1">
    <property type="entry name" value="DNA POLYMERASE ETA"/>
    <property type="match status" value="1"/>
</dbReference>
<keyword evidence="9" id="KW-0227">DNA damage</keyword>
<dbReference type="Pfam" id="PF00817">
    <property type="entry name" value="IMS"/>
    <property type="match status" value="1"/>
</dbReference>
<dbReference type="InterPro" id="IPR043128">
    <property type="entry name" value="Rev_trsase/Diguanyl_cyclase"/>
</dbReference>
<evidence type="ECO:0000256" key="14">
    <source>
        <dbReference type="ARBA" id="ARBA00023204"/>
    </source>
</evidence>
<keyword evidence="6" id="KW-0808">Transferase</keyword>
<dbReference type="PANTHER" id="PTHR45873">
    <property type="entry name" value="DNA POLYMERASE ETA"/>
    <property type="match status" value="1"/>
</dbReference>
<sequence>MTERVVVLIDMDCFYCQVETRANAALAGQPLAVVQYNSWKGGGIIAVNYEARAQGVTRNMRGDEARTKCPEIVLVSVPEVRQKADLTKYRDAGKEVIQVLLQFGAVVERASIDEAYLDITALVDEKLKTLTRVEATDLPHTFVVGCEDDRETGLSRWLAESYETSHSDNIRLAVGGMIVEAMRQAVWEQTQFRCSAGVAHNKMLSKLSCGLHKPNQQTVLPHDKIDILFAHLKLTKLRGLGGKLGDSIREQLGCETVADLAKHSISELKGSFEEKTAQWLYNISRGLEYEPVKERDLPKSIGCSKNFLGPKMLDTREKVEFWFGSLAEEVCERLERDREANGRIARGITVSMTIEGKGHVSRAGPLNSYDAEKMTRQAMNLVGKLNESTQDPYMWRPKLKNLSISASKFEDDSISGTVKSIDNFFTKASEASADEPTSSLAANDKLKATELVPDLDQYDPSILTLLPPRLRAAIEKRVQSLKVEDLSREKEKAMEACSKCDKLISPFDMPEHLDYHVALDLQTEMRKEQPKAQIHTVHLNTAKSKKKKSNEPLEKPDTKRQKNILSFFQKPGSN</sequence>
<dbReference type="GO" id="GO:0035861">
    <property type="term" value="C:site of double-strand break"/>
    <property type="evidence" value="ECO:0007669"/>
    <property type="project" value="TreeGrafter"/>
</dbReference>
<evidence type="ECO:0000313" key="21">
    <source>
        <dbReference type="EMBL" id="TRY62599.1"/>
    </source>
</evidence>
<name>A0A553NB38_TIGCA</name>
<dbReference type="GO" id="GO:0003684">
    <property type="term" value="F:damaged DNA binding"/>
    <property type="evidence" value="ECO:0007669"/>
    <property type="project" value="InterPro"/>
</dbReference>
<evidence type="ECO:0000256" key="18">
    <source>
        <dbReference type="SAM" id="MobiDB-lite"/>
    </source>
</evidence>
<evidence type="ECO:0000256" key="15">
    <source>
        <dbReference type="ARBA" id="ARBA00023242"/>
    </source>
</evidence>
<evidence type="ECO:0000256" key="13">
    <source>
        <dbReference type="ARBA" id="ARBA00022843"/>
    </source>
</evidence>
<keyword evidence="7" id="KW-0548">Nucleotidyltransferase</keyword>
<dbReference type="Pfam" id="PF18439">
    <property type="entry name" value="zf_UBZ"/>
    <property type="match status" value="1"/>
</dbReference>
<dbReference type="InterPro" id="IPR036775">
    <property type="entry name" value="DNA_pol_Y-fam_lit_finger_sf"/>
</dbReference>
<dbReference type="FunFam" id="3.40.1170.60:FF:000003">
    <property type="entry name" value="DNA polymerase eta"/>
    <property type="match status" value="1"/>
</dbReference>
<evidence type="ECO:0000256" key="16">
    <source>
        <dbReference type="ARBA" id="ARBA00044975"/>
    </source>
</evidence>
<dbReference type="GO" id="GO:0042276">
    <property type="term" value="P:error-prone translesion synthesis"/>
    <property type="evidence" value="ECO:0007669"/>
    <property type="project" value="TreeGrafter"/>
</dbReference>
<dbReference type="AlphaFoldDB" id="A0A553NB38"/>
<dbReference type="Gene3D" id="3.40.1170.60">
    <property type="match status" value="1"/>
</dbReference>
<dbReference type="Gene3D" id="1.10.150.20">
    <property type="entry name" value="5' to 3' exonuclease, C-terminal subdomain"/>
    <property type="match status" value="1"/>
</dbReference>
<evidence type="ECO:0000256" key="17">
    <source>
        <dbReference type="ARBA" id="ARBA00049244"/>
    </source>
</evidence>
<dbReference type="Gene3D" id="3.30.70.270">
    <property type="match status" value="1"/>
</dbReference>
<evidence type="ECO:0000256" key="7">
    <source>
        <dbReference type="ARBA" id="ARBA00022695"/>
    </source>
</evidence>
<evidence type="ECO:0000256" key="1">
    <source>
        <dbReference type="ARBA" id="ARBA00001936"/>
    </source>
</evidence>
<keyword evidence="12" id="KW-0460">Magnesium</keyword>
<evidence type="ECO:0000259" key="19">
    <source>
        <dbReference type="PROSITE" id="PS50173"/>
    </source>
</evidence>
<evidence type="ECO:0000256" key="3">
    <source>
        <dbReference type="ARBA" id="ARBA00004123"/>
    </source>
</evidence>
<dbReference type="GO" id="GO:0005634">
    <property type="term" value="C:nucleus"/>
    <property type="evidence" value="ECO:0007669"/>
    <property type="project" value="UniProtKB-SubCell"/>
</dbReference>
<dbReference type="InterPro" id="IPR017961">
    <property type="entry name" value="DNA_pol_Y-fam_little_finger"/>
</dbReference>
<dbReference type="InterPro" id="IPR052230">
    <property type="entry name" value="DNA_polymerase_eta"/>
</dbReference>
<evidence type="ECO:0000256" key="5">
    <source>
        <dbReference type="ARBA" id="ARBA00012417"/>
    </source>
</evidence>
<keyword evidence="8" id="KW-0479">Metal-binding</keyword>
<organism evidence="21 22">
    <name type="scientific">Tigriopus californicus</name>
    <name type="common">Marine copepod</name>
    <dbReference type="NCBI Taxonomy" id="6832"/>
    <lineage>
        <taxon>Eukaryota</taxon>
        <taxon>Metazoa</taxon>
        <taxon>Ecdysozoa</taxon>
        <taxon>Arthropoda</taxon>
        <taxon>Crustacea</taxon>
        <taxon>Multicrustacea</taxon>
        <taxon>Hexanauplia</taxon>
        <taxon>Copepoda</taxon>
        <taxon>Harpacticoida</taxon>
        <taxon>Harpacticidae</taxon>
        <taxon>Tigriopus</taxon>
    </lineage>
</organism>
<comment type="similarity">
    <text evidence="4">Belongs to the DNA polymerase type-Y family.</text>
</comment>
<dbReference type="Pfam" id="PF11799">
    <property type="entry name" value="IMS_C"/>
    <property type="match status" value="1"/>
</dbReference>
<keyword evidence="10" id="KW-0863">Zinc-finger</keyword>
<reference evidence="21 22" key="1">
    <citation type="journal article" date="2018" name="Nat. Ecol. Evol.">
        <title>Genomic signatures of mitonuclear coevolution across populations of Tigriopus californicus.</title>
        <authorList>
            <person name="Barreto F.S."/>
            <person name="Watson E.T."/>
            <person name="Lima T.G."/>
            <person name="Willett C.S."/>
            <person name="Edmands S."/>
            <person name="Li W."/>
            <person name="Burton R.S."/>
        </authorList>
    </citation>
    <scope>NUCLEOTIDE SEQUENCE [LARGE SCALE GENOMIC DNA]</scope>
    <source>
        <strain evidence="21 22">San Diego</strain>
    </source>
</reference>
<dbReference type="Proteomes" id="UP000318571">
    <property type="component" value="Chromosome 10"/>
</dbReference>
<dbReference type="EC" id="2.7.7.7" evidence="5"/>
<dbReference type="InterPro" id="IPR001126">
    <property type="entry name" value="UmuC"/>
</dbReference>
<protein>
    <recommendedName>
        <fullName evidence="16">DNA polymerase eta</fullName>
        <ecNumber evidence="5">2.7.7.7</ecNumber>
    </recommendedName>
</protein>
<dbReference type="Pfam" id="PF21704">
    <property type="entry name" value="POLH-Rev1_HhH"/>
    <property type="match status" value="1"/>
</dbReference>
<dbReference type="GO" id="GO:0009411">
    <property type="term" value="P:response to UV"/>
    <property type="evidence" value="ECO:0007669"/>
    <property type="project" value="UniProtKB-ARBA"/>
</dbReference>
<comment type="subcellular location">
    <subcellularLocation>
        <location evidence="3">Nucleus</location>
    </subcellularLocation>
</comment>
<dbReference type="PROSITE" id="PS51907">
    <property type="entry name" value="ZF_UBZ3"/>
    <property type="match status" value="1"/>
</dbReference>
<comment type="cofactor">
    <cofactor evidence="2">
        <name>Mg(2+)</name>
        <dbReference type="ChEBI" id="CHEBI:18420"/>
    </cofactor>
</comment>
<keyword evidence="13" id="KW-0832">Ubl conjugation</keyword>